<proteinExistence type="predicted"/>
<dbReference type="InterPro" id="IPR021255">
    <property type="entry name" value="DUF2807"/>
</dbReference>
<sequence length="231" mass="23833">MKTLSRLFLLLLPALLLLPGWALASTREVRQVASFTEIGFATSGNVVLRQGSPQKVEVEGEPADLAQLETVVNGNKLRIRTRDNWHGNLGKITVYITVPTINALSVSGSGMMKAATSIKASTLNLSVSGSGRLELPTLQASRLSSSLSGSGSITLAGACPTHEISISGSGDVNATDLKSDVATVSISGSGDCKISASKTLKASIIGSGDVYVNGNPQISTSIIGSGKVHRS</sequence>
<dbReference type="EMBL" id="CP040896">
    <property type="protein sequence ID" value="QDA59855.1"/>
    <property type="molecule type" value="Genomic_DNA"/>
</dbReference>
<feature type="domain" description="Putative auto-transporter adhesin head GIN" evidence="2">
    <location>
        <begin position="35"/>
        <end position="216"/>
    </location>
</feature>
<evidence type="ECO:0000259" key="2">
    <source>
        <dbReference type="Pfam" id="PF10988"/>
    </source>
</evidence>
<protein>
    <submittedName>
        <fullName evidence="3">DUF2807 domain-containing protein</fullName>
    </submittedName>
</protein>
<dbReference type="AlphaFoldDB" id="A0A5B7ZZP6"/>
<gene>
    <name evidence="3" type="ORF">FHG12_06915</name>
</gene>
<organism evidence="3 4">
    <name type="scientific">Hymenobacter jejuensis</name>
    <dbReference type="NCBI Taxonomy" id="2502781"/>
    <lineage>
        <taxon>Bacteria</taxon>
        <taxon>Pseudomonadati</taxon>
        <taxon>Bacteroidota</taxon>
        <taxon>Cytophagia</taxon>
        <taxon>Cytophagales</taxon>
        <taxon>Hymenobacteraceae</taxon>
        <taxon>Hymenobacter</taxon>
    </lineage>
</organism>
<dbReference type="Gene3D" id="2.160.20.120">
    <property type="match status" value="1"/>
</dbReference>
<dbReference type="Pfam" id="PF10988">
    <property type="entry name" value="DUF2807"/>
    <property type="match status" value="1"/>
</dbReference>
<accession>A0A5B7ZZP6</accession>
<reference evidence="3 4" key="1">
    <citation type="submission" date="2019-06" db="EMBL/GenBank/DDBJ databases">
        <authorList>
            <person name="Srinivasan S."/>
        </authorList>
    </citation>
    <scope>NUCLEOTIDE SEQUENCE [LARGE SCALE GENOMIC DNA]</scope>
    <source>
        <strain evidence="3 4">17J68-5</strain>
    </source>
</reference>
<dbReference type="PANTHER" id="PTHR39200:SF1">
    <property type="entry name" value="AUTO-TRANSPORTER ADHESIN HEAD GIN DOMAIN-CONTAINING PROTEIN-RELATED"/>
    <property type="match status" value="1"/>
</dbReference>
<feature type="signal peptide" evidence="1">
    <location>
        <begin position="1"/>
        <end position="24"/>
    </location>
</feature>
<evidence type="ECO:0000313" key="3">
    <source>
        <dbReference type="EMBL" id="QDA59855.1"/>
    </source>
</evidence>
<name>A0A5B7ZZP6_9BACT</name>
<dbReference type="Proteomes" id="UP000305398">
    <property type="component" value="Chromosome"/>
</dbReference>
<evidence type="ECO:0000313" key="4">
    <source>
        <dbReference type="Proteomes" id="UP000305398"/>
    </source>
</evidence>
<keyword evidence="1" id="KW-0732">Signal</keyword>
<dbReference type="KEGG" id="hyj:FHG12_06915"/>
<evidence type="ECO:0000256" key="1">
    <source>
        <dbReference type="SAM" id="SignalP"/>
    </source>
</evidence>
<feature type="chain" id="PRO_5022885225" evidence="1">
    <location>
        <begin position="25"/>
        <end position="231"/>
    </location>
</feature>
<keyword evidence="4" id="KW-1185">Reference proteome</keyword>
<dbReference type="RefSeq" id="WP_139515035.1">
    <property type="nucleotide sequence ID" value="NZ_CP040896.1"/>
</dbReference>
<dbReference type="PANTHER" id="PTHR39200">
    <property type="entry name" value="HYPOTHETICAL EXPORTED PROTEIN"/>
    <property type="match status" value="1"/>
</dbReference>
<dbReference type="OrthoDB" id="680270at2"/>